<dbReference type="InterPro" id="IPR050553">
    <property type="entry name" value="Thioredoxin_ResA/DsbE_sf"/>
</dbReference>
<evidence type="ECO:0000256" key="1">
    <source>
        <dbReference type="ARBA" id="ARBA00004196"/>
    </source>
</evidence>
<evidence type="ECO:0000256" key="3">
    <source>
        <dbReference type="SAM" id="MobiDB-lite"/>
    </source>
</evidence>
<dbReference type="Pfam" id="PF08534">
    <property type="entry name" value="Redoxin"/>
    <property type="match status" value="1"/>
</dbReference>
<dbReference type="Proteomes" id="UP000011555">
    <property type="component" value="Unassembled WGS sequence"/>
</dbReference>
<dbReference type="EMBL" id="AOLZ01000056">
    <property type="protein sequence ID" value="EMA30824.1"/>
    <property type="molecule type" value="Genomic_DNA"/>
</dbReference>
<dbReference type="GeneID" id="30922737"/>
<dbReference type="PANTHER" id="PTHR42852:SF17">
    <property type="entry name" value="THIOREDOXIN-LIKE PROTEIN HI_1115"/>
    <property type="match status" value="1"/>
</dbReference>
<dbReference type="RefSeq" id="WP_007142902.1">
    <property type="nucleotide sequence ID" value="NZ_AOLZ01000056.1"/>
</dbReference>
<comment type="subcellular location">
    <subcellularLocation>
        <location evidence="1">Cell envelope</location>
    </subcellularLocation>
</comment>
<dbReference type="CDD" id="cd02966">
    <property type="entry name" value="TlpA_like_family"/>
    <property type="match status" value="1"/>
</dbReference>
<name>M0LEG5_NATLA</name>
<reference evidence="5 8" key="1">
    <citation type="journal article" date="2011" name="J. Bacteriol.">
        <title>Genome sequence of Halobiforma lacisalsi AJ5, an extremely halophilic archaeon which harbors a bop gene.</title>
        <authorList>
            <person name="Jiang X."/>
            <person name="Wang S."/>
            <person name="Cheng H."/>
            <person name="Huo Y."/>
            <person name="Zhang X."/>
            <person name="Zhu X."/>
            <person name="Han X."/>
            <person name="Ni P."/>
            <person name="Wu M."/>
        </authorList>
    </citation>
    <scope>NUCLEOTIDE SEQUENCE [LARGE SCALE GENOMIC DNA]</scope>
    <source>
        <strain evidence="5 8">AJ5</strain>
    </source>
</reference>
<keyword evidence="7" id="KW-1185">Reference proteome</keyword>
<reference evidence="5" key="3">
    <citation type="submission" date="2017-01" db="EMBL/GenBank/DDBJ databases">
        <authorList>
            <person name="Mah S.A."/>
            <person name="Swanson W.J."/>
            <person name="Moy G.W."/>
            <person name="Vacquier V.D."/>
        </authorList>
    </citation>
    <scope>NUCLEOTIDE SEQUENCE</scope>
    <source>
        <strain evidence="5">AJ5</strain>
    </source>
</reference>
<dbReference type="Gene3D" id="3.40.30.10">
    <property type="entry name" value="Glutaredoxin"/>
    <property type="match status" value="1"/>
</dbReference>
<proteinExistence type="predicted"/>
<dbReference type="Proteomes" id="UP000186547">
    <property type="component" value="Chromosome"/>
</dbReference>
<dbReference type="GO" id="GO:0016491">
    <property type="term" value="F:oxidoreductase activity"/>
    <property type="evidence" value="ECO:0007669"/>
    <property type="project" value="InterPro"/>
</dbReference>
<evidence type="ECO:0000313" key="7">
    <source>
        <dbReference type="Proteomes" id="UP000011555"/>
    </source>
</evidence>
<dbReference type="InterPro" id="IPR017937">
    <property type="entry name" value="Thioredoxin_CS"/>
</dbReference>
<organism evidence="6 7">
    <name type="scientific">Natronobacterium lacisalsi AJ5</name>
    <dbReference type="NCBI Taxonomy" id="358396"/>
    <lineage>
        <taxon>Archaea</taxon>
        <taxon>Methanobacteriati</taxon>
        <taxon>Methanobacteriota</taxon>
        <taxon>Stenosarchaea group</taxon>
        <taxon>Halobacteria</taxon>
        <taxon>Halobacteriales</taxon>
        <taxon>Natrialbaceae</taxon>
        <taxon>Natronobacterium</taxon>
    </lineage>
</organism>
<evidence type="ECO:0000313" key="5">
    <source>
        <dbReference type="EMBL" id="APW99253.1"/>
    </source>
</evidence>
<sequence>MRRRDILAGLGSLGIVGGAGVAAVYGLPTGDDFGDGADGSTGDDGGDSGDGGDSYDPVEIETVDAPGSEAGTVLVPATDRPTFVDFFGTWCPPCKEQMPALAEAHERIGDEVLFISITSESVGEDGMVTEAELAEWWDEHGGQWTVGLDPAAQLSYRVTKYPTAMTIDTSGRIRWSASGIKTADEIVSKIEAVLDLEDGGESDSDSDSESGEDA</sequence>
<feature type="compositionally biased region" description="Gly residues" evidence="3">
    <location>
        <begin position="36"/>
        <end position="52"/>
    </location>
</feature>
<dbReference type="PANTHER" id="PTHR42852">
    <property type="entry name" value="THIOL:DISULFIDE INTERCHANGE PROTEIN DSBE"/>
    <property type="match status" value="1"/>
</dbReference>
<evidence type="ECO:0000256" key="2">
    <source>
        <dbReference type="ARBA" id="ARBA00022748"/>
    </source>
</evidence>
<protein>
    <submittedName>
        <fullName evidence="6">Alkyl hydroperoxide reductase/ thiol specific antioxidant/ Mal allergen</fullName>
    </submittedName>
    <submittedName>
        <fullName evidence="5">Redoxin</fullName>
    </submittedName>
</protein>
<evidence type="ECO:0000259" key="4">
    <source>
        <dbReference type="PROSITE" id="PS51352"/>
    </source>
</evidence>
<gene>
    <name evidence="6" type="ORF">C445_15996</name>
    <name evidence="5" type="ORF">CHINAEXTREME_16395</name>
</gene>
<reference evidence="6 7" key="2">
    <citation type="journal article" date="2014" name="PLoS Genet.">
        <title>Phylogenetically driven sequencing of extremely halophilic archaea reveals strategies for static and dynamic osmo-response.</title>
        <authorList>
            <person name="Becker E.A."/>
            <person name="Seitzer P.M."/>
            <person name="Tritt A."/>
            <person name="Larsen D."/>
            <person name="Krusor M."/>
            <person name="Yao A.I."/>
            <person name="Wu D."/>
            <person name="Madern D."/>
            <person name="Eisen J.A."/>
            <person name="Darling A.E."/>
            <person name="Facciotti M.T."/>
        </authorList>
    </citation>
    <scope>NUCLEOTIDE SEQUENCE [LARGE SCALE GENOMIC DNA]</scope>
    <source>
        <strain evidence="6 7">AJ5</strain>
    </source>
</reference>
<dbReference type="STRING" id="358396.CHINAEXTREME_16395"/>
<accession>M0LEG5</accession>
<dbReference type="AlphaFoldDB" id="M0LEG5"/>
<evidence type="ECO:0000313" key="8">
    <source>
        <dbReference type="Proteomes" id="UP000186547"/>
    </source>
</evidence>
<feature type="region of interest" description="Disordered" evidence="3">
    <location>
        <begin position="30"/>
        <end position="71"/>
    </location>
</feature>
<dbReference type="EMBL" id="CP019285">
    <property type="protein sequence ID" value="APW99253.1"/>
    <property type="molecule type" value="Genomic_DNA"/>
</dbReference>
<dbReference type="PROSITE" id="PS51352">
    <property type="entry name" value="THIOREDOXIN_2"/>
    <property type="match status" value="1"/>
</dbReference>
<feature type="domain" description="Thioredoxin" evidence="4">
    <location>
        <begin position="49"/>
        <end position="195"/>
    </location>
</feature>
<dbReference type="InterPro" id="IPR013766">
    <property type="entry name" value="Thioredoxin_domain"/>
</dbReference>
<dbReference type="SUPFAM" id="SSF52833">
    <property type="entry name" value="Thioredoxin-like"/>
    <property type="match status" value="1"/>
</dbReference>
<dbReference type="PROSITE" id="PS00194">
    <property type="entry name" value="THIOREDOXIN_1"/>
    <property type="match status" value="1"/>
</dbReference>
<dbReference type="InterPro" id="IPR013740">
    <property type="entry name" value="Redoxin"/>
</dbReference>
<feature type="region of interest" description="Disordered" evidence="3">
    <location>
        <begin position="194"/>
        <end position="214"/>
    </location>
</feature>
<dbReference type="GO" id="GO:0017004">
    <property type="term" value="P:cytochrome complex assembly"/>
    <property type="evidence" value="ECO:0007669"/>
    <property type="project" value="UniProtKB-KW"/>
</dbReference>
<dbReference type="KEGG" id="hlc:CHINAEXTREME16395"/>
<dbReference type="eggNOG" id="arCOG06181">
    <property type="taxonomic scope" value="Archaea"/>
</dbReference>
<dbReference type="InterPro" id="IPR036249">
    <property type="entry name" value="Thioredoxin-like_sf"/>
</dbReference>
<keyword evidence="2" id="KW-0201">Cytochrome c-type biogenesis</keyword>
<evidence type="ECO:0000313" key="6">
    <source>
        <dbReference type="EMBL" id="EMA30824.1"/>
    </source>
</evidence>